<reference evidence="12 13" key="1">
    <citation type="submission" date="2018-06" db="EMBL/GenBank/DDBJ databases">
        <authorList>
            <consortium name="Pathogen Informatics"/>
            <person name="Doyle S."/>
        </authorList>
    </citation>
    <scope>NUCLEOTIDE SEQUENCE [LARGE SCALE GENOMIC DNA]</scope>
    <source>
        <strain evidence="12 13">NCTC11544</strain>
    </source>
</reference>
<evidence type="ECO:0000256" key="3">
    <source>
        <dbReference type="ARBA" id="ARBA00012560"/>
    </source>
</evidence>
<dbReference type="NCBIfam" id="NF008274">
    <property type="entry name" value="PRK11052.1"/>
    <property type="match status" value="1"/>
</dbReference>
<keyword evidence="6 10" id="KW-0808">Transferase</keyword>
<evidence type="ECO:0000256" key="4">
    <source>
        <dbReference type="ARBA" id="ARBA00020295"/>
    </source>
</evidence>
<dbReference type="SUPFAM" id="SSF51445">
    <property type="entry name" value="(Trans)glycosidases"/>
    <property type="match status" value="1"/>
</dbReference>
<dbReference type="InterPro" id="IPR017853">
    <property type="entry name" value="GH"/>
</dbReference>
<organism evidence="12 13">
    <name type="scientific">Serratia quinivorans</name>
    <dbReference type="NCBI Taxonomy" id="137545"/>
    <lineage>
        <taxon>Bacteria</taxon>
        <taxon>Pseudomonadati</taxon>
        <taxon>Pseudomonadota</taxon>
        <taxon>Gammaproteobacteria</taxon>
        <taxon>Enterobacterales</taxon>
        <taxon>Yersiniaceae</taxon>
        <taxon>Serratia</taxon>
    </lineage>
</organism>
<dbReference type="PANTHER" id="PTHR32438:SF5">
    <property type="entry name" value="4-ALPHA-GLUCANOTRANSFERASE DPE1, CHLOROPLASTIC_AMYLOPLASTIC"/>
    <property type="match status" value="1"/>
</dbReference>
<dbReference type="PANTHER" id="PTHR32438">
    <property type="entry name" value="4-ALPHA-GLUCANOTRANSFERASE DPE1, CHLOROPLASTIC/AMYLOPLASTIC"/>
    <property type="match status" value="1"/>
</dbReference>
<accession>A0A379ZKL5</accession>
<name>A0A379ZKL5_9GAMM</name>
<gene>
    <name evidence="12" type="primary">malQ</name>
    <name evidence="12" type="ORF">NCTC11544_02600</name>
</gene>
<evidence type="ECO:0000256" key="1">
    <source>
        <dbReference type="ARBA" id="ARBA00000439"/>
    </source>
</evidence>
<evidence type="ECO:0000256" key="7">
    <source>
        <dbReference type="ARBA" id="ARBA00023277"/>
    </source>
</evidence>
<proteinExistence type="inferred from homology"/>
<evidence type="ECO:0000256" key="2">
    <source>
        <dbReference type="ARBA" id="ARBA00005684"/>
    </source>
</evidence>
<evidence type="ECO:0000256" key="5">
    <source>
        <dbReference type="ARBA" id="ARBA00022676"/>
    </source>
</evidence>
<dbReference type="EMBL" id="UGYN01000002">
    <property type="protein sequence ID" value="SUI63796.1"/>
    <property type="molecule type" value="Genomic_DNA"/>
</dbReference>
<comment type="catalytic activity">
    <reaction evidence="1 10">
        <text>Transfers a segment of a (1-&gt;4)-alpha-D-glucan to a new position in an acceptor, which may be glucose or a (1-&gt;4)-alpha-D-glucan.</text>
        <dbReference type="EC" id="2.4.1.25"/>
    </reaction>
</comment>
<evidence type="ECO:0000313" key="12">
    <source>
        <dbReference type="EMBL" id="SUI63796.1"/>
    </source>
</evidence>
<evidence type="ECO:0000256" key="9">
    <source>
        <dbReference type="ARBA" id="ARBA00031501"/>
    </source>
</evidence>
<feature type="domain" description="MalQ N-terminal beta-sandwich" evidence="11">
    <location>
        <begin position="101"/>
        <end position="175"/>
    </location>
</feature>
<evidence type="ECO:0000313" key="13">
    <source>
        <dbReference type="Proteomes" id="UP000255529"/>
    </source>
</evidence>
<comment type="similarity">
    <text evidence="2 10">Belongs to the disproportionating enzyme family.</text>
</comment>
<dbReference type="GO" id="GO:0005975">
    <property type="term" value="P:carbohydrate metabolic process"/>
    <property type="evidence" value="ECO:0007669"/>
    <property type="project" value="InterPro"/>
</dbReference>
<evidence type="ECO:0000256" key="6">
    <source>
        <dbReference type="ARBA" id="ARBA00022679"/>
    </source>
</evidence>
<keyword evidence="7 10" id="KW-0119">Carbohydrate metabolism</keyword>
<dbReference type="InterPro" id="IPR048458">
    <property type="entry name" value="MalQ_N"/>
</dbReference>
<dbReference type="Proteomes" id="UP000255529">
    <property type="component" value="Unassembled WGS sequence"/>
</dbReference>
<dbReference type="GO" id="GO:0004134">
    <property type="term" value="F:4-alpha-glucanotransferase activity"/>
    <property type="evidence" value="ECO:0007669"/>
    <property type="project" value="UniProtKB-EC"/>
</dbReference>
<dbReference type="NCBIfam" id="TIGR00217">
    <property type="entry name" value="malQ"/>
    <property type="match status" value="1"/>
</dbReference>
<dbReference type="AlphaFoldDB" id="A0A379ZKL5"/>
<dbReference type="Pfam" id="PF21226">
    <property type="entry name" value="MalQ_N"/>
    <property type="match status" value="1"/>
</dbReference>
<evidence type="ECO:0000259" key="11">
    <source>
        <dbReference type="Pfam" id="PF21226"/>
    </source>
</evidence>
<dbReference type="Gene3D" id="3.20.20.80">
    <property type="entry name" value="Glycosidases"/>
    <property type="match status" value="1"/>
</dbReference>
<evidence type="ECO:0000256" key="8">
    <source>
        <dbReference type="ARBA" id="ARBA00031423"/>
    </source>
</evidence>
<protein>
    <recommendedName>
        <fullName evidence="4 10">4-alpha-glucanotransferase</fullName>
        <ecNumber evidence="3 10">2.4.1.25</ecNumber>
    </recommendedName>
    <alternativeName>
        <fullName evidence="8 10">Amylomaltase</fullName>
    </alternativeName>
    <alternativeName>
        <fullName evidence="9 10">Disproportionating enzyme</fullName>
    </alternativeName>
</protein>
<evidence type="ECO:0000256" key="10">
    <source>
        <dbReference type="RuleBase" id="RU361207"/>
    </source>
</evidence>
<dbReference type="InterPro" id="IPR003385">
    <property type="entry name" value="Glyco_hydro_77"/>
</dbReference>
<dbReference type="EC" id="2.4.1.25" evidence="3 10"/>
<sequence length="742" mass="82768">MNSIVTVMSGRAVLFLTPRGSVCSVRIARSATTNSVSGKPNVKESEWIARSSIRRQLRRVSLPIILMPYGQQQAIAEDTKRRLLGAMGRSTTPQEAAVLPLPAVKVFYQGAPVALPLAGSGEYLWTLQREDGGQQQGRASARKTFTLPVELPPGYHQLTLKQGEQQWQCRLIVAPKRCYEPDALLTGKKLWGACVQLYTLRSDSNWGIGDFGDLRQMVEQVGERGGAFVGLNPIHALYPANPESASPYSPSSRRWLNVIYIDVNAVEDFQRNEAAQRWWLKPATQKKLAAARSSELVDYSTVTQLKLAALTLAFPQFQARKAGDEQRQAFEQFVLDGGDSLYQQAAFDALHAHLAAVDSSLWGWPAWPEQYQQGGSAAVQQFCQQQQDQVQFYLWLQWLAASQFADCFRLSQQQQMPIGLYRDLAVGVAEGGAETWCERDLYCLKASVGAPPDILGPLGQNWGLPPMDPHVMAARGYQPFIDLLRANMTSCGALRIDHVMALLRLWWIPYGETAVHGAYVKYPVDDLLAVLALESQRHRCMVIGEDLGTVPVEIVAKLRDSGVYSYKVLYFERDGENHFRAPQAYPVQAMATITTHDLPTLRGYWQSGDLQLGNQLGLYPDAEILKGLFADRERAKQGLLDGLHHYGCVPQKVGKKAALLNMSPLLNRGLQRYVADSASALLGLQPEDWLDMADPVNIPGTSSQYPNWRRKLTQTLEEMFADQQVNRLLKDLDKRRRKVSVG</sequence>
<keyword evidence="5 10" id="KW-0328">Glycosyltransferase</keyword>
<dbReference type="Pfam" id="PF02446">
    <property type="entry name" value="Glyco_hydro_77"/>
    <property type="match status" value="1"/>
</dbReference>